<dbReference type="AlphaFoldDB" id="A0A8J2ZPZ2"/>
<protein>
    <submittedName>
        <fullName evidence="3">Flagellar protein</fullName>
    </submittedName>
</protein>
<dbReference type="Pfam" id="PF07238">
    <property type="entry name" value="PilZ"/>
    <property type="match status" value="1"/>
</dbReference>
<sequence>MKIGTKLQLEALDPKTMKNEKYHCKVIDKNKSYLFIDLPIHQRTKRSSFLPLNTKITVTFLDQEKIAHQFESKIVKKGKYRIPTLAILLPAKEQIKKIQRRNFVRIETAVDVAVHSLQNAFSPFTTVTSDISGGGVSIILPQDVSLQQGEKLEATIVLPMHSGENVYITANGEVVNIKEANRRIQLAAVKFIHLDSHDQQKIIQFCFEKQREARQKELM</sequence>
<keyword evidence="3" id="KW-0966">Cell projection</keyword>
<name>A0A8J2ZPZ2_9BACI</name>
<feature type="domain" description="PilZ" evidence="1">
    <location>
        <begin position="99"/>
        <end position="208"/>
    </location>
</feature>
<evidence type="ECO:0000313" key="3">
    <source>
        <dbReference type="EMBL" id="GGH68916.1"/>
    </source>
</evidence>
<reference evidence="3" key="1">
    <citation type="journal article" date="2014" name="Int. J. Syst. Evol. Microbiol.">
        <title>Complete genome sequence of Corynebacterium casei LMG S-19264T (=DSM 44701T), isolated from a smear-ripened cheese.</title>
        <authorList>
            <consortium name="US DOE Joint Genome Institute (JGI-PGF)"/>
            <person name="Walter F."/>
            <person name="Albersmeier A."/>
            <person name="Kalinowski J."/>
            <person name="Ruckert C."/>
        </authorList>
    </citation>
    <scope>NUCLEOTIDE SEQUENCE</scope>
    <source>
        <strain evidence="3">CGMCC 1.12360</strain>
    </source>
</reference>
<dbReference type="Gene3D" id="2.40.10.220">
    <property type="entry name" value="predicted glycosyltransferase like domains"/>
    <property type="match status" value="1"/>
</dbReference>
<evidence type="ECO:0000313" key="4">
    <source>
        <dbReference type="Proteomes" id="UP000602050"/>
    </source>
</evidence>
<comment type="caution">
    <text evidence="3">The sequence shown here is derived from an EMBL/GenBank/DDBJ whole genome shotgun (WGS) entry which is preliminary data.</text>
</comment>
<dbReference type="SUPFAM" id="SSF141371">
    <property type="entry name" value="PilZ domain-like"/>
    <property type="match status" value="1"/>
</dbReference>
<dbReference type="InterPro" id="IPR009875">
    <property type="entry name" value="PilZ_domain"/>
</dbReference>
<keyword evidence="3" id="KW-0969">Cilium</keyword>
<keyword evidence="3" id="KW-0282">Flagellum</keyword>
<feature type="domain" description="Type III secretion system flagellar brake protein YcgR PilZN" evidence="2">
    <location>
        <begin position="2"/>
        <end position="89"/>
    </location>
</feature>
<reference evidence="3" key="2">
    <citation type="submission" date="2020-09" db="EMBL/GenBank/DDBJ databases">
        <authorList>
            <person name="Sun Q."/>
            <person name="Zhou Y."/>
        </authorList>
    </citation>
    <scope>NUCLEOTIDE SEQUENCE</scope>
    <source>
        <strain evidence="3">CGMCC 1.12360</strain>
    </source>
</reference>
<evidence type="ECO:0000259" key="1">
    <source>
        <dbReference type="Pfam" id="PF07238"/>
    </source>
</evidence>
<accession>A0A8J2ZPZ2</accession>
<dbReference type="Proteomes" id="UP000602050">
    <property type="component" value="Unassembled WGS sequence"/>
</dbReference>
<dbReference type="EMBL" id="BMEV01000003">
    <property type="protein sequence ID" value="GGH68916.1"/>
    <property type="molecule type" value="Genomic_DNA"/>
</dbReference>
<proteinExistence type="predicted"/>
<dbReference type="InterPro" id="IPR009926">
    <property type="entry name" value="T3SS_YcgR_PilZN"/>
</dbReference>
<dbReference type="Pfam" id="PF12945">
    <property type="entry name" value="PilZNR"/>
    <property type="match status" value="1"/>
</dbReference>
<dbReference type="GO" id="GO:0035438">
    <property type="term" value="F:cyclic-di-GMP binding"/>
    <property type="evidence" value="ECO:0007669"/>
    <property type="project" value="InterPro"/>
</dbReference>
<organism evidence="3 4">
    <name type="scientific">Compostibacillus humi</name>
    <dbReference type="NCBI Taxonomy" id="1245525"/>
    <lineage>
        <taxon>Bacteria</taxon>
        <taxon>Bacillati</taxon>
        <taxon>Bacillota</taxon>
        <taxon>Bacilli</taxon>
        <taxon>Bacillales</taxon>
        <taxon>Bacillaceae</taxon>
        <taxon>Compostibacillus</taxon>
    </lineage>
</organism>
<evidence type="ECO:0000259" key="2">
    <source>
        <dbReference type="Pfam" id="PF12945"/>
    </source>
</evidence>
<keyword evidence="4" id="KW-1185">Reference proteome</keyword>
<gene>
    <name evidence="3" type="ORF">GCM10010978_02380</name>
</gene>
<dbReference type="RefSeq" id="WP_188390538.1">
    <property type="nucleotide sequence ID" value="NZ_BMEV01000003.1"/>
</dbReference>